<feature type="compositionally biased region" description="Basic and acidic residues" evidence="11">
    <location>
        <begin position="393"/>
        <end position="408"/>
    </location>
</feature>
<dbReference type="InterPro" id="IPR038253">
    <property type="entry name" value="SRP68_N_sf"/>
</dbReference>
<dbReference type="Gene3D" id="1.10.3450.40">
    <property type="entry name" value="Signal recognition particle, SRP68 subunit, RNA-binding domain"/>
    <property type="match status" value="1"/>
</dbReference>
<accession>A0A9P4JN50</accession>
<keyword evidence="13" id="KW-1185">Reference proteome</keyword>
<dbReference type="InterPro" id="IPR026258">
    <property type="entry name" value="SRP68"/>
</dbReference>
<evidence type="ECO:0000256" key="6">
    <source>
        <dbReference type="ARBA" id="ARBA00023135"/>
    </source>
</evidence>
<dbReference type="Proteomes" id="UP000799536">
    <property type="component" value="Unassembled WGS sequence"/>
</dbReference>
<protein>
    <recommendedName>
        <fullName evidence="9 10">Signal recognition particle subunit SRP68</fullName>
        <shortName evidence="10">SRP68</shortName>
    </recommendedName>
</protein>
<evidence type="ECO:0000256" key="9">
    <source>
        <dbReference type="ARBA" id="ARBA00029498"/>
    </source>
</evidence>
<dbReference type="AlphaFoldDB" id="A0A9P4JN50"/>
<feature type="region of interest" description="Disordered" evidence="11">
    <location>
        <begin position="382"/>
        <end position="408"/>
    </location>
</feature>
<gene>
    <name evidence="12" type="ORF">GQ43DRAFT_394586</name>
</gene>
<comment type="subcellular location">
    <subcellularLocation>
        <location evidence="1 10">Cytoplasm</location>
    </subcellularLocation>
    <subcellularLocation>
        <location evidence="2">Nucleus</location>
        <location evidence="2">Nucleolus</location>
    </subcellularLocation>
</comment>
<dbReference type="PIRSF" id="PIRSF038995">
    <property type="entry name" value="SRP68"/>
    <property type="match status" value="1"/>
</dbReference>
<dbReference type="GO" id="GO:0008312">
    <property type="term" value="F:7S RNA binding"/>
    <property type="evidence" value="ECO:0007669"/>
    <property type="project" value="InterPro"/>
</dbReference>
<evidence type="ECO:0000256" key="8">
    <source>
        <dbReference type="ARBA" id="ARBA00023274"/>
    </source>
</evidence>
<dbReference type="GO" id="GO:0030942">
    <property type="term" value="F:endoplasmic reticulum signal peptide binding"/>
    <property type="evidence" value="ECO:0007669"/>
    <property type="project" value="InterPro"/>
</dbReference>
<evidence type="ECO:0000256" key="11">
    <source>
        <dbReference type="SAM" id="MobiDB-lite"/>
    </source>
</evidence>
<keyword evidence="6 10" id="KW-0733">Signal recognition particle</keyword>
<keyword evidence="5 10" id="KW-0694">RNA-binding</keyword>
<dbReference type="EMBL" id="ML993983">
    <property type="protein sequence ID" value="KAF2201266.1"/>
    <property type="molecule type" value="Genomic_DNA"/>
</dbReference>
<dbReference type="OrthoDB" id="10255118at2759"/>
<feature type="region of interest" description="Disordered" evidence="11">
    <location>
        <begin position="246"/>
        <end position="266"/>
    </location>
</feature>
<sequence>MDITKFVISHRESALLVGDYNTYRTQLSRRLLTLRKKLGRATPKHAKYTEPKITAEEIGGNVEFLHLLILTSERAWAHAMAMKSAHSEDNAEKTITGSTRRHIISKLHKAAIYAKDIVQRLSDSASGAMDIDLLEAQAYSYSLFGAEEFEKQSEGVKGSDASPERWIPCLSNYSAARVVYNTLLTTTKQDIFKDVLAGTIDPSIRYAAYQNRIPRTIAIPSVANRFFPRDNQELIQAVEKLDANALQQDRSAPSGEQPEPQEIPNTISWRNRTANIVDAAIGQALSAVGSASAKLNTYLQSPGASNSLKEKAAAYDDVLIASQDAVDATRRAIDELEKEGVDEGDARMQDLRVTNLAVNYDLVAWRIGRNRVLIGPDDGLLFSPMPSQKPRQPRKDGKELVEREEPNGRKRARLRERVALYDAILQSIDSIKELRGAVRDSEFIAELDGQRAYFQALKCLNVSHSHALVSSPKQALALCYRALAISSQAVSAPRPAAAPEGAPKLIVSLDQAKALKQHLENFTSHYRGLVALAHLSANSDMATKAHLTSAAPIVDRLNEYPPSGKVDLQNLVTWPPKVKPVPVKPLFLDVAWNYIGYPGQVAQKEPEPEKVNVEEKQEAQKPTKKGWFGFGR</sequence>
<dbReference type="PANTHER" id="PTHR12860">
    <property type="entry name" value="SIGNAL RECOGNITION PARTICLE 68 KDA PROTEIN"/>
    <property type="match status" value="1"/>
</dbReference>
<dbReference type="InterPro" id="IPR034652">
    <property type="entry name" value="SRP68-RBD"/>
</dbReference>
<keyword evidence="4 10" id="KW-0963">Cytoplasm</keyword>
<name>A0A9P4JN50_9PLEO</name>
<evidence type="ECO:0000313" key="12">
    <source>
        <dbReference type="EMBL" id="KAF2201266.1"/>
    </source>
</evidence>
<comment type="similarity">
    <text evidence="3 10">Belongs to the SRP68 family.</text>
</comment>
<organism evidence="12 13">
    <name type="scientific">Delitschia confertaspora ATCC 74209</name>
    <dbReference type="NCBI Taxonomy" id="1513339"/>
    <lineage>
        <taxon>Eukaryota</taxon>
        <taxon>Fungi</taxon>
        <taxon>Dikarya</taxon>
        <taxon>Ascomycota</taxon>
        <taxon>Pezizomycotina</taxon>
        <taxon>Dothideomycetes</taxon>
        <taxon>Pleosporomycetidae</taxon>
        <taxon>Pleosporales</taxon>
        <taxon>Delitschiaceae</taxon>
        <taxon>Delitschia</taxon>
    </lineage>
</organism>
<comment type="function">
    <text evidence="10">Component of the signal recognition particle (SRP) complex, a ribonucleoprotein complex that mediates the cotranslational targeting of secretory and membrane proteins to the endoplasmic reticulum (ER). The SRP complex interacts with the signal sequence in nascent secretory and membrane proteins and directs them to the membrane of the ER.</text>
</comment>
<evidence type="ECO:0000256" key="3">
    <source>
        <dbReference type="ARBA" id="ARBA00009352"/>
    </source>
</evidence>
<keyword evidence="8 10" id="KW-0687">Ribonucleoprotein</keyword>
<evidence type="ECO:0000256" key="1">
    <source>
        <dbReference type="ARBA" id="ARBA00004496"/>
    </source>
</evidence>
<dbReference type="CDD" id="cd15481">
    <property type="entry name" value="SRP68-RBD"/>
    <property type="match status" value="1"/>
</dbReference>
<keyword evidence="7" id="KW-0539">Nucleus</keyword>
<dbReference type="GO" id="GO:0005730">
    <property type="term" value="C:nucleolus"/>
    <property type="evidence" value="ECO:0007669"/>
    <property type="project" value="UniProtKB-SubCell"/>
</dbReference>
<dbReference type="GO" id="GO:0005047">
    <property type="term" value="F:signal recognition particle binding"/>
    <property type="evidence" value="ECO:0007669"/>
    <property type="project" value="InterPro"/>
</dbReference>
<evidence type="ECO:0000256" key="7">
    <source>
        <dbReference type="ARBA" id="ARBA00023242"/>
    </source>
</evidence>
<comment type="caution">
    <text evidence="12">The sequence shown here is derived from an EMBL/GenBank/DDBJ whole genome shotgun (WGS) entry which is preliminary data.</text>
</comment>
<dbReference type="PANTHER" id="PTHR12860:SF0">
    <property type="entry name" value="SIGNAL RECOGNITION PARTICLE SUBUNIT SRP68"/>
    <property type="match status" value="1"/>
</dbReference>
<evidence type="ECO:0000256" key="2">
    <source>
        <dbReference type="ARBA" id="ARBA00004604"/>
    </source>
</evidence>
<feature type="compositionally biased region" description="Basic and acidic residues" evidence="11">
    <location>
        <begin position="604"/>
        <end position="621"/>
    </location>
</feature>
<evidence type="ECO:0000256" key="5">
    <source>
        <dbReference type="ARBA" id="ARBA00022884"/>
    </source>
</evidence>
<dbReference type="GO" id="GO:0006614">
    <property type="term" value="P:SRP-dependent cotranslational protein targeting to membrane"/>
    <property type="evidence" value="ECO:0007669"/>
    <property type="project" value="InterPro"/>
</dbReference>
<reference evidence="12" key="1">
    <citation type="journal article" date="2020" name="Stud. Mycol.">
        <title>101 Dothideomycetes genomes: a test case for predicting lifestyles and emergence of pathogens.</title>
        <authorList>
            <person name="Haridas S."/>
            <person name="Albert R."/>
            <person name="Binder M."/>
            <person name="Bloem J."/>
            <person name="Labutti K."/>
            <person name="Salamov A."/>
            <person name="Andreopoulos B."/>
            <person name="Baker S."/>
            <person name="Barry K."/>
            <person name="Bills G."/>
            <person name="Bluhm B."/>
            <person name="Cannon C."/>
            <person name="Castanera R."/>
            <person name="Culley D."/>
            <person name="Daum C."/>
            <person name="Ezra D."/>
            <person name="Gonzalez J."/>
            <person name="Henrissat B."/>
            <person name="Kuo A."/>
            <person name="Liang C."/>
            <person name="Lipzen A."/>
            <person name="Lutzoni F."/>
            <person name="Magnuson J."/>
            <person name="Mondo S."/>
            <person name="Nolan M."/>
            <person name="Ohm R."/>
            <person name="Pangilinan J."/>
            <person name="Park H.-J."/>
            <person name="Ramirez L."/>
            <person name="Alfaro M."/>
            <person name="Sun H."/>
            <person name="Tritt A."/>
            <person name="Yoshinaga Y."/>
            <person name="Zwiers L.-H."/>
            <person name="Turgeon B."/>
            <person name="Goodwin S."/>
            <person name="Spatafora J."/>
            <person name="Crous P."/>
            <person name="Grigoriev I."/>
        </authorList>
    </citation>
    <scope>NUCLEOTIDE SEQUENCE</scope>
    <source>
        <strain evidence="12">ATCC 74209</strain>
    </source>
</reference>
<proteinExistence type="inferred from homology"/>
<evidence type="ECO:0000313" key="13">
    <source>
        <dbReference type="Proteomes" id="UP000799536"/>
    </source>
</evidence>
<dbReference type="Pfam" id="PF16969">
    <property type="entry name" value="SRP68"/>
    <property type="match status" value="1"/>
</dbReference>
<dbReference type="GO" id="GO:0005786">
    <property type="term" value="C:signal recognition particle, endoplasmic reticulum targeting"/>
    <property type="evidence" value="ECO:0007669"/>
    <property type="project" value="UniProtKB-KW"/>
</dbReference>
<evidence type="ECO:0000256" key="10">
    <source>
        <dbReference type="PIRNR" id="PIRNR038995"/>
    </source>
</evidence>
<feature type="region of interest" description="Disordered" evidence="11">
    <location>
        <begin position="604"/>
        <end position="632"/>
    </location>
</feature>
<evidence type="ECO:0000256" key="4">
    <source>
        <dbReference type="ARBA" id="ARBA00022490"/>
    </source>
</evidence>